<dbReference type="Gene3D" id="3.40.50.300">
    <property type="entry name" value="P-loop containing nucleotide triphosphate hydrolases"/>
    <property type="match status" value="2"/>
</dbReference>
<dbReference type="PROSITE" id="PS51217">
    <property type="entry name" value="UVRD_HELICASE_CTER"/>
    <property type="match status" value="1"/>
</dbReference>
<feature type="binding site" evidence="16">
    <location>
        <begin position="18"/>
        <end position="25"/>
    </location>
    <ligand>
        <name>ATP</name>
        <dbReference type="ChEBI" id="CHEBI:30616"/>
    </ligand>
</feature>
<comment type="miscellaneous">
    <text evidence="15">In the RecBCD complex, RecB has a slow 3'-5' helicase, an exonuclease activity and loads RecA onto ssDNA, RecD has a fast 5'-3' helicase activity, while RecC stimulates the ATPase and processivity of the RecB helicase and contributes to recognition of the Chi site.</text>
</comment>
<accession>A0A139SXR2</accession>
<comment type="caution">
    <text evidence="20">The sequence shown here is derived from an EMBL/GenBank/DDBJ whole genome shotgun (WGS) entry which is preliminary data.</text>
</comment>
<keyword evidence="9 15" id="KW-0460">Magnesium</keyword>
<dbReference type="PROSITE" id="PS51198">
    <property type="entry name" value="UVRD_HELICASE_ATP_BIND"/>
    <property type="match status" value="1"/>
</dbReference>
<evidence type="ECO:0000256" key="15">
    <source>
        <dbReference type="HAMAP-Rule" id="MF_01485"/>
    </source>
</evidence>
<dbReference type="HAMAP" id="MF_01485">
    <property type="entry name" value="RecB"/>
    <property type="match status" value="1"/>
</dbReference>
<dbReference type="SUPFAM" id="SSF52980">
    <property type="entry name" value="Restriction endonuclease-like"/>
    <property type="match status" value="1"/>
</dbReference>
<dbReference type="InterPro" id="IPR014016">
    <property type="entry name" value="UvrD-like_ATP-bd"/>
</dbReference>
<evidence type="ECO:0000256" key="2">
    <source>
        <dbReference type="ARBA" id="ARBA00022723"/>
    </source>
</evidence>
<reference evidence="20 21" key="1">
    <citation type="submission" date="2016-02" db="EMBL/GenBank/DDBJ databases">
        <authorList>
            <person name="Wen L."/>
            <person name="He K."/>
            <person name="Yang H."/>
        </authorList>
    </citation>
    <scope>NUCLEOTIDE SEQUENCE [LARGE SCALE GENOMIC DNA]</scope>
    <source>
        <strain evidence="20 21">CV58</strain>
    </source>
</reference>
<evidence type="ECO:0000259" key="19">
    <source>
        <dbReference type="PROSITE" id="PS51217"/>
    </source>
</evidence>
<keyword evidence="12 15" id="KW-0413">Isomerase</keyword>
<dbReference type="Gene3D" id="3.90.320.10">
    <property type="match status" value="1"/>
</dbReference>
<feature type="binding site" evidence="15">
    <location>
        <position position="1101"/>
    </location>
    <ligand>
        <name>Mg(2+)</name>
        <dbReference type="ChEBI" id="CHEBI:18420"/>
    </ligand>
</feature>
<evidence type="ECO:0000256" key="16">
    <source>
        <dbReference type="PROSITE-ProRule" id="PRU00560"/>
    </source>
</evidence>
<dbReference type="Pfam" id="PF13361">
    <property type="entry name" value="UvrD_C"/>
    <property type="match status" value="1"/>
</dbReference>
<feature type="binding site" evidence="15">
    <location>
        <position position="1088"/>
    </location>
    <ligand>
        <name>Mg(2+)</name>
        <dbReference type="ChEBI" id="CHEBI:18420"/>
    </ligand>
</feature>
<comment type="domain">
    <text evidence="15">The C-terminal domain has nuclease activity and interacts with RecD. It interacts with RecA, facilitating its loading onto ssDNA.</text>
</comment>
<dbReference type="GO" id="GO:0043138">
    <property type="term" value="F:3'-5' DNA helicase activity"/>
    <property type="evidence" value="ECO:0007669"/>
    <property type="project" value="UniProtKB-UniRule"/>
</dbReference>
<feature type="region of interest" description="DNA-binding and helicase activity, interacts with RecC" evidence="15">
    <location>
        <begin position="1"/>
        <end position="889"/>
    </location>
</feature>
<evidence type="ECO:0000256" key="3">
    <source>
        <dbReference type="ARBA" id="ARBA00022741"/>
    </source>
</evidence>
<dbReference type="EMBL" id="LSZO01000008">
    <property type="protein sequence ID" value="KXU39396.1"/>
    <property type="molecule type" value="Genomic_DNA"/>
</dbReference>
<dbReference type="Gene3D" id="1.10.3170.10">
    <property type="entry name" value="Recbcd, chain B, domain 2"/>
    <property type="match status" value="1"/>
</dbReference>
<evidence type="ECO:0000256" key="1">
    <source>
        <dbReference type="ARBA" id="ARBA00022722"/>
    </source>
</evidence>
<evidence type="ECO:0000256" key="9">
    <source>
        <dbReference type="ARBA" id="ARBA00022842"/>
    </source>
</evidence>
<dbReference type="GO" id="GO:0016887">
    <property type="term" value="F:ATP hydrolysis activity"/>
    <property type="evidence" value="ECO:0007669"/>
    <property type="project" value="RHEA"/>
</dbReference>
<keyword evidence="5 15" id="KW-0378">Hydrolase</keyword>
<keyword evidence="6 15" id="KW-0347">Helicase</keyword>
<keyword evidence="2 15" id="KW-0479">Metal-binding</keyword>
<dbReference type="GO" id="GO:0009338">
    <property type="term" value="C:exodeoxyribonuclease V complex"/>
    <property type="evidence" value="ECO:0007669"/>
    <property type="project" value="TreeGrafter"/>
</dbReference>
<dbReference type="InterPro" id="IPR038726">
    <property type="entry name" value="PDDEXK_AddAB-type"/>
</dbReference>
<keyword evidence="7 15" id="KW-0269">Exonuclease</keyword>
<dbReference type="InterPro" id="IPR004586">
    <property type="entry name" value="RecB"/>
</dbReference>
<dbReference type="InterPro" id="IPR011604">
    <property type="entry name" value="PDDEXK-like_dom_sf"/>
</dbReference>
<evidence type="ECO:0000256" key="14">
    <source>
        <dbReference type="ARBA" id="ARBA00048988"/>
    </source>
</evidence>
<evidence type="ECO:0000256" key="12">
    <source>
        <dbReference type="ARBA" id="ARBA00023235"/>
    </source>
</evidence>
<dbReference type="GO" id="GO:0005829">
    <property type="term" value="C:cytosol"/>
    <property type="evidence" value="ECO:0007669"/>
    <property type="project" value="TreeGrafter"/>
</dbReference>
<dbReference type="GO" id="GO:0005524">
    <property type="term" value="F:ATP binding"/>
    <property type="evidence" value="ECO:0007669"/>
    <property type="project" value="UniProtKB-UniRule"/>
</dbReference>
<comment type="cofactor">
    <cofactor evidence="15">
        <name>Mg(2+)</name>
        <dbReference type="ChEBI" id="CHEBI:18420"/>
    </cofactor>
    <text evidence="15">Binds 1 Mg(2+) ion per subunit.</text>
</comment>
<feature type="domain" description="UvrD-like helicase C-terminal" evidence="19">
    <location>
        <begin position="487"/>
        <end position="740"/>
    </location>
</feature>
<keyword evidence="3 15" id="KW-0547">Nucleotide-binding</keyword>
<dbReference type="GO" id="GO:0000724">
    <property type="term" value="P:double-strand break repair via homologous recombination"/>
    <property type="evidence" value="ECO:0007669"/>
    <property type="project" value="UniProtKB-UniRule"/>
</dbReference>
<evidence type="ECO:0000313" key="21">
    <source>
        <dbReference type="Proteomes" id="UP000072660"/>
    </source>
</evidence>
<evidence type="ECO:0000256" key="4">
    <source>
        <dbReference type="ARBA" id="ARBA00022763"/>
    </source>
</evidence>
<comment type="subunit">
    <text evidence="15">Heterotrimer of RecB, RecC and RecD. All subunits contribute to DNA-binding. Interacts with RecA.</text>
</comment>
<feature type="domain" description="UvrD-like helicase ATP-binding" evidence="18">
    <location>
        <begin position="1"/>
        <end position="446"/>
    </location>
</feature>
<evidence type="ECO:0000256" key="17">
    <source>
        <dbReference type="SAM" id="MobiDB-lite"/>
    </source>
</evidence>
<keyword evidence="4 15" id="KW-0227">DNA damage</keyword>
<organism evidence="20 21">
    <name type="scientific">Ventosimonas gracilis</name>
    <dbReference type="NCBI Taxonomy" id="1680762"/>
    <lineage>
        <taxon>Bacteria</taxon>
        <taxon>Pseudomonadati</taxon>
        <taxon>Pseudomonadota</taxon>
        <taxon>Gammaproteobacteria</taxon>
        <taxon>Pseudomonadales</taxon>
        <taxon>Ventosimonadaceae</taxon>
        <taxon>Ventosimonas</taxon>
    </lineage>
</organism>
<dbReference type="PANTHER" id="PTHR11070:SF23">
    <property type="entry name" value="RECBCD ENZYME SUBUNIT RECB"/>
    <property type="match status" value="1"/>
</dbReference>
<dbReference type="SUPFAM" id="SSF52540">
    <property type="entry name" value="P-loop containing nucleoside triphosphate hydrolases"/>
    <property type="match status" value="1"/>
</dbReference>
<feature type="active site" description="For nuclease activity" evidence="15">
    <location>
        <position position="1101"/>
    </location>
</feature>
<feature type="region of interest" description="Nuclease activity, interacts with RecD and RecA" evidence="15">
    <location>
        <begin position="923"/>
        <end position="1193"/>
    </location>
</feature>
<comment type="function">
    <text evidence="15">A helicase/nuclease that prepares dsDNA breaks (DSB) for recombinational DNA repair. Binds to DSBs and unwinds DNA via a highly rapid and processive ATP-dependent bidirectional helicase activity. Unwinds dsDNA until it encounters a Chi (crossover hotspot instigator) sequence from the 3' direction. Cuts ssDNA a few nucleotides 3' to the Chi site. The properties and activities of the enzyme are changed at Chi. The Chi-altered holoenzyme produces a long 3'-ssDNA overhang and facilitates RecA-binding to the ssDNA for homologous DNA recombination and repair. Holoenzyme degrades any linearized DNA that is unable to undergo homologous recombination. In the holoenzyme this subunit contributes ATPase, 3'-5' helicase, exonuclease activity and loads RecA onto ssDNA.</text>
</comment>
<dbReference type="GO" id="GO:0003677">
    <property type="term" value="F:DNA binding"/>
    <property type="evidence" value="ECO:0007669"/>
    <property type="project" value="UniProtKB-UniRule"/>
</dbReference>
<dbReference type="InterPro" id="IPR000212">
    <property type="entry name" value="DNA_helicase_UvrD/REP"/>
</dbReference>
<feature type="binding site" evidence="15">
    <location>
        <position position="972"/>
    </location>
    <ligand>
        <name>Mg(2+)</name>
        <dbReference type="ChEBI" id="CHEBI:18420"/>
    </ligand>
</feature>
<protein>
    <recommendedName>
        <fullName evidence="15">RecBCD enzyme subunit RecB</fullName>
        <ecNumber evidence="15">3.1.11.5</ecNumber>
        <ecNumber evidence="15">5.6.2.4</ecNumber>
    </recommendedName>
    <alternativeName>
        <fullName evidence="15">DNA 3'-5' helicase subunit RecB</fullName>
    </alternativeName>
    <alternativeName>
        <fullName evidence="15">Exonuclease V subunit RecB</fullName>
        <shortName evidence="15">ExoV subunit RecB</shortName>
    </alternativeName>
    <alternativeName>
        <fullName evidence="15">Helicase/nuclease RecBCD subunit RecB</fullName>
    </alternativeName>
</protein>
<dbReference type="InterPro" id="IPR011335">
    <property type="entry name" value="Restrct_endonuc-II-like"/>
</dbReference>
<keyword evidence="10 15" id="KW-0238">DNA-binding</keyword>
<evidence type="ECO:0000256" key="11">
    <source>
        <dbReference type="ARBA" id="ARBA00023204"/>
    </source>
</evidence>
<name>A0A139SXR2_9GAMM</name>
<dbReference type="Pfam" id="PF12705">
    <property type="entry name" value="PDDEXK_1"/>
    <property type="match status" value="1"/>
</dbReference>
<feature type="region of interest" description="Disordered" evidence="17">
    <location>
        <begin position="897"/>
        <end position="917"/>
    </location>
</feature>
<dbReference type="EC" id="5.6.2.4" evidence="15"/>
<sequence>MPMDLQQSPFDRRSLIEASAGTGKTWTLSALYLRLLLERGLSVREILVVTYTKAATAELRQRIRARLAELLALYQGQPCADDFLQALYHCYPGEEAYRRVLLAVHGFDQAAIFTIHGFCQRALQDAAFEAAVDFDNALQSDDEELARALLTDLWRQQLASADPLWASWLVQKKVTPKTLWQALKDYLNKPWLQLLPPAGSDLAPINDGYLIASYQHSAALWQSFGEGFIKDLRAHGQLKKNTHPEEKLEAWGYDLQTWFKSPAALLSPPEALSKLTSDALTKATKKGHPPPAHPLAELLQDLQQDLSLASGYFAKRLALLHSQLLSQLNQALPQRKAALRVLAFDDLLGQLLSALSGASGQVLAAHLRKTYPLALIDEFQDTDPTQFAIFNRIYPLTDALGEAALCLVGDPKQAIYAFRGADLETYLSARQSAVNRYELPNNYRSRPELIAALNALFEHPLPFAQVGLDYPKVVAAEKPRKRLQLPQHLAAAALNLVWLTGDKLTKEQASEQATTDCAGRIAAILAASRAGDAGFIEGKALQPIKGGDIAVLVGSHRQALHMAQALSAQGVLPVLRSKQSVWRSEEAAELFAVLCAYAQPTREGLLRYALLTRLLGRSGEDCARWGVDDSAFEREQNAAALHHLHFQQQGFMKAFRHWLVSEAVAPRLLGLEGGERRLTNLLHLAELLGQQSLERPTLPALLLWFDARRQDDNKQAEEAELRLESDAERVQIVTIHSAKGLEYPLVFCPFLWDGKLLQGSGKPRHLRCHKEDGSLLVDFGSEAFEQNLARARQEAFAEKLRLAYVAMTRARDSLWLYCGAVRVPGNSKNLPDEGLHSSALGWLLYAAALPLPPAEETPPVTLLGHHLAGREEPSLREELTLRLSSLPHSALLAPFAQTASSPRERRAGTPGQLAEPPENLGRVFRIGSFSGLTFGVHRDAPDRDSITAAALNEPGTGFFAFPRGARAGTCLHGILEDWARGKDALPALVENALKAHAIDPKQWGEITATHLQQVLNADLNGKGLRLCALQSTQRLPELGFCFPLTRLSATALQRLLSDPAHGLPPVMREAARQLDFETLQGFLKGFIDLTFEWQGRWYIADYKSNWLGSETRFYQNEHLAQAIAREHYYLQYLIYLIALRRFLRVRLGLKDAGQRLGGAFYLFLRGMPEAGCYFHRPQDNLLDALDDLFAGAA</sequence>
<evidence type="ECO:0000256" key="7">
    <source>
        <dbReference type="ARBA" id="ARBA00022839"/>
    </source>
</evidence>
<dbReference type="Gene3D" id="1.10.486.10">
    <property type="entry name" value="PCRA, domain 4"/>
    <property type="match status" value="1"/>
</dbReference>
<dbReference type="AlphaFoldDB" id="A0A139SXR2"/>
<comment type="catalytic activity">
    <reaction evidence="13 15">
        <text>Couples ATP hydrolysis with the unwinding of duplex DNA by translocating in the 3'-5' direction.</text>
        <dbReference type="EC" id="5.6.2.4"/>
    </reaction>
</comment>
<evidence type="ECO:0000256" key="5">
    <source>
        <dbReference type="ARBA" id="ARBA00022801"/>
    </source>
</evidence>
<comment type="catalytic activity">
    <reaction evidence="15">
        <text>Exonucleolytic cleavage (in the presence of ATP) in either 5'- to 3'- or 3'- to 5'-direction to yield 5'-phosphooligonucleotides.</text>
        <dbReference type="EC" id="3.1.11.5"/>
    </reaction>
</comment>
<evidence type="ECO:0000256" key="6">
    <source>
        <dbReference type="ARBA" id="ARBA00022806"/>
    </source>
</evidence>
<comment type="similarity">
    <text evidence="15">Belongs to the helicase family. UvrD subfamily.</text>
</comment>
<keyword evidence="11 15" id="KW-0234">DNA repair</keyword>
<comment type="catalytic activity">
    <reaction evidence="14 15">
        <text>ATP + H2O = ADP + phosphate + H(+)</text>
        <dbReference type="Rhea" id="RHEA:13065"/>
        <dbReference type="ChEBI" id="CHEBI:15377"/>
        <dbReference type="ChEBI" id="CHEBI:15378"/>
        <dbReference type="ChEBI" id="CHEBI:30616"/>
        <dbReference type="ChEBI" id="CHEBI:43474"/>
        <dbReference type="ChEBI" id="CHEBI:456216"/>
        <dbReference type="EC" id="5.6.2.4"/>
    </reaction>
</comment>
<evidence type="ECO:0000256" key="10">
    <source>
        <dbReference type="ARBA" id="ARBA00023125"/>
    </source>
</evidence>
<evidence type="ECO:0000259" key="18">
    <source>
        <dbReference type="PROSITE" id="PS51198"/>
    </source>
</evidence>
<dbReference type="CDD" id="cd22352">
    <property type="entry name" value="RecB_C-like"/>
    <property type="match status" value="1"/>
</dbReference>
<dbReference type="InterPro" id="IPR027417">
    <property type="entry name" value="P-loop_NTPase"/>
</dbReference>
<keyword evidence="8 15" id="KW-0067">ATP-binding</keyword>
<dbReference type="PANTHER" id="PTHR11070">
    <property type="entry name" value="UVRD / RECB / PCRA DNA HELICASE FAMILY MEMBER"/>
    <property type="match status" value="1"/>
</dbReference>
<dbReference type="GO" id="GO:0008854">
    <property type="term" value="F:exodeoxyribonuclease V activity"/>
    <property type="evidence" value="ECO:0007669"/>
    <property type="project" value="UniProtKB-EC"/>
</dbReference>
<dbReference type="EC" id="3.1.11.5" evidence="15"/>
<comment type="domain">
    <text evidence="15">The N-terminal DNA-binding domain is a ssDNA-dependent ATPase and has ATP-dependent 3'-5' helicase function. This domain interacts with RecC.</text>
</comment>
<dbReference type="NCBIfam" id="TIGR00609">
    <property type="entry name" value="recB"/>
    <property type="match status" value="1"/>
</dbReference>
<dbReference type="Proteomes" id="UP000072660">
    <property type="component" value="Unassembled WGS sequence"/>
</dbReference>
<dbReference type="GO" id="GO:0000287">
    <property type="term" value="F:magnesium ion binding"/>
    <property type="evidence" value="ECO:0007669"/>
    <property type="project" value="UniProtKB-UniRule"/>
</dbReference>
<dbReference type="InterPro" id="IPR014017">
    <property type="entry name" value="DNA_helicase_UvrD-like_C"/>
</dbReference>
<keyword evidence="1 15" id="KW-0540">Nuclease</keyword>
<evidence type="ECO:0000256" key="8">
    <source>
        <dbReference type="ARBA" id="ARBA00022840"/>
    </source>
</evidence>
<dbReference type="Pfam" id="PF00580">
    <property type="entry name" value="UvrD-helicase"/>
    <property type="match status" value="1"/>
</dbReference>
<proteinExistence type="inferred from homology"/>
<dbReference type="RefSeq" id="WP_068386615.1">
    <property type="nucleotide sequence ID" value="NZ_LSZO01000008.1"/>
</dbReference>
<gene>
    <name evidence="15" type="primary">recB</name>
    <name evidence="20" type="ORF">AXE65_08800</name>
</gene>
<keyword evidence="21" id="KW-1185">Reference proteome</keyword>
<evidence type="ECO:0000313" key="20">
    <source>
        <dbReference type="EMBL" id="KXU39396.1"/>
    </source>
</evidence>
<evidence type="ECO:0000256" key="13">
    <source>
        <dbReference type="ARBA" id="ARBA00034617"/>
    </source>
</evidence>
<dbReference type="OrthoDB" id="9810135at2"/>